<reference evidence="1 2" key="1">
    <citation type="submission" date="2024-01" db="EMBL/GenBank/DDBJ databases">
        <title>Genome mining of biosynthetic gene clusters to explore secondary metabolites of Streptomyces sp.</title>
        <authorList>
            <person name="Baig A."/>
            <person name="Ajitkumar Shintre N."/>
            <person name="Kumar H."/>
            <person name="Anbarasu A."/>
            <person name="Ramaiah S."/>
        </authorList>
    </citation>
    <scope>NUCLEOTIDE SEQUENCE [LARGE SCALE GENOMIC DNA]</scope>
    <source>
        <strain evidence="1 2">A57</strain>
    </source>
</reference>
<gene>
    <name evidence="1" type="ORF">VSS16_30125</name>
</gene>
<proteinExistence type="predicted"/>
<dbReference type="RefSeq" id="WP_376735453.1">
    <property type="nucleotide sequence ID" value="NZ_JAYMRP010000037.1"/>
</dbReference>
<dbReference type="Pfam" id="PF11468">
    <property type="entry name" value="PTase_Orf2"/>
    <property type="match status" value="1"/>
</dbReference>
<protein>
    <submittedName>
        <fullName evidence="1">Aromatic prenyltransferase</fullName>
    </submittedName>
</protein>
<keyword evidence="2" id="KW-1185">Reference proteome</keyword>
<sequence length="305" mass="33219">MSAATDAEKLYTAIEETARLVGAPCSRQKVWPVLDAYREALPGGGVVFSAQAGESHAGELDYGLSVPASVSDPYAHAVERGLIPATDHPAGRLLAQVSDYCQAGEHFADCSVRRGLRKLYAHFPRNLTPVAKLAQLEAMPGAVAENVALFTRHGLDNVVMFGVNYQSRTVSLYFQFTAEGRLSPQTIGALLEDIGLAEPSAGTLAFAHRSFRANVTLSWDSPDIQRIAFAPPPGPGLELSKAPLPVGQELQAFVTSSPRAYDGERMNLFAVKWTRDKEFLEVCSYYQLPPGYEPLRQMTLHQEQV</sequence>
<evidence type="ECO:0000313" key="1">
    <source>
        <dbReference type="EMBL" id="MFB8776944.1"/>
    </source>
</evidence>
<dbReference type="EMBL" id="JAYMRP010000037">
    <property type="protein sequence ID" value="MFB8776944.1"/>
    <property type="molecule type" value="Genomic_DNA"/>
</dbReference>
<comment type="caution">
    <text evidence="1">The sequence shown here is derived from an EMBL/GenBank/DDBJ whole genome shotgun (WGS) entry which is preliminary data.</text>
</comment>
<dbReference type="Proteomes" id="UP001585080">
    <property type="component" value="Unassembled WGS sequence"/>
</dbReference>
<accession>A0ABV5EJC1</accession>
<dbReference type="InterPro" id="IPR020965">
    <property type="entry name" value="Prenyltransferase_CloQ"/>
</dbReference>
<organism evidence="1 2">
    <name type="scientific">Streptomyces broussonetiae</name>
    <dbReference type="NCBI Taxonomy" id="2686304"/>
    <lineage>
        <taxon>Bacteria</taxon>
        <taxon>Bacillati</taxon>
        <taxon>Actinomycetota</taxon>
        <taxon>Actinomycetes</taxon>
        <taxon>Kitasatosporales</taxon>
        <taxon>Streptomycetaceae</taxon>
        <taxon>Streptomyces</taxon>
    </lineage>
</organism>
<evidence type="ECO:0000313" key="2">
    <source>
        <dbReference type="Proteomes" id="UP001585080"/>
    </source>
</evidence>
<name>A0ABV5EJC1_9ACTN</name>
<dbReference type="InterPro" id="IPR036239">
    <property type="entry name" value="PrenylTrfase-like_sf"/>
</dbReference>
<dbReference type="SUPFAM" id="SSF143492">
    <property type="entry name" value="Prenyltransferase-like"/>
    <property type="match status" value="1"/>
</dbReference>